<dbReference type="EMBL" id="MTSM01000020">
    <property type="protein sequence ID" value="OPX54691.1"/>
    <property type="molecule type" value="Genomic_DNA"/>
</dbReference>
<reference evidence="2 3" key="1">
    <citation type="submission" date="2017-01" db="EMBL/GenBank/DDBJ databases">
        <title>Genome Sequencing of a Marine Spirillum, Oceanospirillum multiglobuliferum ATCC 33336, from Japan.</title>
        <authorList>
            <person name="Carney J.G."/>
            <person name="Trachtenberg A.M."/>
            <person name="Rheaume B.A."/>
            <person name="Linnane J.D."/>
            <person name="Pitts N.L."/>
            <person name="Mykles D.L."/>
            <person name="Maclea K.S."/>
        </authorList>
    </citation>
    <scope>NUCLEOTIDE SEQUENCE [LARGE SCALE GENOMIC DNA]</scope>
    <source>
        <strain evidence="2 3">ATCC 33336</strain>
    </source>
</reference>
<dbReference type="InterPro" id="IPR052340">
    <property type="entry name" value="RNase_Y/CdgJ"/>
</dbReference>
<accession>A0A1T4RRS7</accession>
<dbReference type="Pfam" id="PF08668">
    <property type="entry name" value="HDOD"/>
    <property type="match status" value="1"/>
</dbReference>
<dbReference type="PANTHER" id="PTHR33525">
    <property type="match status" value="1"/>
</dbReference>
<dbReference type="RefSeq" id="WP_078746071.1">
    <property type="nucleotide sequence ID" value="NZ_FUXG01000019.1"/>
</dbReference>
<dbReference type="SUPFAM" id="SSF109604">
    <property type="entry name" value="HD-domain/PDEase-like"/>
    <property type="match status" value="1"/>
</dbReference>
<keyword evidence="3" id="KW-1185">Reference proteome</keyword>
<evidence type="ECO:0000259" key="1">
    <source>
        <dbReference type="PROSITE" id="PS51833"/>
    </source>
</evidence>
<evidence type="ECO:0000313" key="2">
    <source>
        <dbReference type="EMBL" id="OPX54691.1"/>
    </source>
</evidence>
<sequence>MDNNHTSSMPLARVPVCDREFNVLAYELIAGATPQPQSSSLSEVITAVLTDPRVKGLLNGKPALLLTKASVLAQLHQDLSFPLTDFWLMIAAEELHGLDLNLIKKLIKRGARFGIQLSQLPMPELDENWSNQIAFFRAPIKVLQGRLQVEVIAPHWLSIAHGIDDATLFNQLQQLDIKALQGRYLPRPEVAEIKRIPSNKLIALQILSLLGDVNVSLEELESLIVQDLQLYYKLLRFINSAYYNFNRKINSIKEALIYLGLNTLRSITLVIALAESTTRSPDLFYLALTRAKMCEHLAIASGWANESMYFNAGLISLLDVLLEIPMSMILSELPLSSAIKNAVLHFEGRTGAALQCAINYELVDWQKIEDSQFEKEIAHTAYLEASRWATALQQSLIAAVESQEC</sequence>
<dbReference type="InterPro" id="IPR013976">
    <property type="entry name" value="HDOD"/>
</dbReference>
<protein>
    <recommendedName>
        <fullName evidence="1">HDOD domain-containing protein</fullName>
    </recommendedName>
</protein>
<proteinExistence type="predicted"/>
<organism evidence="2 3">
    <name type="scientific">Oceanospirillum multiglobuliferum</name>
    <dbReference type="NCBI Taxonomy" id="64969"/>
    <lineage>
        <taxon>Bacteria</taxon>
        <taxon>Pseudomonadati</taxon>
        <taxon>Pseudomonadota</taxon>
        <taxon>Gammaproteobacteria</taxon>
        <taxon>Oceanospirillales</taxon>
        <taxon>Oceanospirillaceae</taxon>
        <taxon>Oceanospirillum</taxon>
    </lineage>
</organism>
<dbReference type="PANTHER" id="PTHR33525:SF4">
    <property type="entry name" value="CYCLIC DI-GMP PHOSPHODIESTERASE CDGJ"/>
    <property type="match status" value="1"/>
</dbReference>
<feature type="domain" description="HDOD" evidence="1">
    <location>
        <begin position="196"/>
        <end position="381"/>
    </location>
</feature>
<comment type="caution">
    <text evidence="2">The sequence shown here is derived from an EMBL/GenBank/DDBJ whole genome shotgun (WGS) entry which is preliminary data.</text>
</comment>
<dbReference type="Gene3D" id="1.10.3210.10">
    <property type="entry name" value="Hypothetical protein af1432"/>
    <property type="match status" value="1"/>
</dbReference>
<dbReference type="OrthoDB" id="9804751at2"/>
<evidence type="ECO:0000313" key="3">
    <source>
        <dbReference type="Proteomes" id="UP000191418"/>
    </source>
</evidence>
<dbReference type="STRING" id="64969.SAMN02745127_02526"/>
<name>A0A1T4RRS7_9GAMM</name>
<dbReference type="AlphaFoldDB" id="A0A1T4RRS7"/>
<dbReference type="PROSITE" id="PS51833">
    <property type="entry name" value="HDOD"/>
    <property type="match status" value="1"/>
</dbReference>
<gene>
    <name evidence="2" type="ORF">BTE48_12990</name>
</gene>
<dbReference type="Proteomes" id="UP000191418">
    <property type="component" value="Unassembled WGS sequence"/>
</dbReference>